<comment type="caution">
    <text evidence="6">The sequence shown here is derived from an EMBL/GenBank/DDBJ whole genome shotgun (WGS) entry which is preliminary data.</text>
</comment>
<dbReference type="PANTHER" id="PTHR43190">
    <property type="entry name" value="N-ACETYL-D-GLUCOSAMINE KINASE"/>
    <property type="match status" value="1"/>
</dbReference>
<gene>
    <name evidence="6" type="ORF">B0H17DRAFT_1064702</name>
</gene>
<evidence type="ECO:0000256" key="3">
    <source>
        <dbReference type="ARBA" id="ARBA00014974"/>
    </source>
</evidence>
<dbReference type="CDD" id="cd24007">
    <property type="entry name" value="ASKHA_NBD_eukNAGK-like"/>
    <property type="match status" value="1"/>
</dbReference>
<evidence type="ECO:0000313" key="7">
    <source>
        <dbReference type="Proteomes" id="UP001221757"/>
    </source>
</evidence>
<comment type="similarity">
    <text evidence="1">Belongs to the eukaryotic-type N-acetylglucosamine kinase family.</text>
</comment>
<dbReference type="InterPro" id="IPR052519">
    <property type="entry name" value="Euk-type_GlcNAc_Kinase"/>
</dbReference>
<dbReference type="InterPro" id="IPR002731">
    <property type="entry name" value="ATPase_BadF"/>
</dbReference>
<dbReference type="EC" id="2.7.1.59" evidence="2"/>
<dbReference type="PANTHER" id="PTHR43190:SF3">
    <property type="entry name" value="N-ACETYL-D-GLUCOSAMINE KINASE"/>
    <property type="match status" value="1"/>
</dbReference>
<evidence type="ECO:0000256" key="2">
    <source>
        <dbReference type="ARBA" id="ARBA00012122"/>
    </source>
</evidence>
<accession>A0AAD7GJE8</accession>
<dbReference type="EMBL" id="JARKIE010000063">
    <property type="protein sequence ID" value="KAJ7690757.1"/>
    <property type="molecule type" value="Genomic_DNA"/>
</dbReference>
<evidence type="ECO:0000313" key="6">
    <source>
        <dbReference type="EMBL" id="KAJ7690757.1"/>
    </source>
</evidence>
<reference evidence="6" key="1">
    <citation type="submission" date="2023-03" db="EMBL/GenBank/DDBJ databases">
        <title>Massive genome expansion in bonnet fungi (Mycena s.s.) driven by repeated elements and novel gene families across ecological guilds.</title>
        <authorList>
            <consortium name="Lawrence Berkeley National Laboratory"/>
            <person name="Harder C.B."/>
            <person name="Miyauchi S."/>
            <person name="Viragh M."/>
            <person name="Kuo A."/>
            <person name="Thoen E."/>
            <person name="Andreopoulos B."/>
            <person name="Lu D."/>
            <person name="Skrede I."/>
            <person name="Drula E."/>
            <person name="Henrissat B."/>
            <person name="Morin E."/>
            <person name="Kohler A."/>
            <person name="Barry K."/>
            <person name="LaButti K."/>
            <person name="Morin E."/>
            <person name="Salamov A."/>
            <person name="Lipzen A."/>
            <person name="Mereny Z."/>
            <person name="Hegedus B."/>
            <person name="Baldrian P."/>
            <person name="Stursova M."/>
            <person name="Weitz H."/>
            <person name="Taylor A."/>
            <person name="Grigoriev I.V."/>
            <person name="Nagy L.G."/>
            <person name="Martin F."/>
            <person name="Kauserud H."/>
        </authorList>
    </citation>
    <scope>NUCLEOTIDE SEQUENCE</scope>
    <source>
        <strain evidence="6">CBHHK067</strain>
    </source>
</reference>
<dbReference type="Proteomes" id="UP001221757">
    <property type="component" value="Unassembled WGS sequence"/>
</dbReference>
<dbReference type="AlphaFoldDB" id="A0AAD7GJE8"/>
<feature type="domain" description="ATPase BadF/BadG/BcrA/BcrD type" evidence="5">
    <location>
        <begin position="7"/>
        <end position="352"/>
    </location>
</feature>
<organism evidence="6 7">
    <name type="scientific">Mycena rosella</name>
    <name type="common">Pink bonnet</name>
    <name type="synonym">Agaricus rosellus</name>
    <dbReference type="NCBI Taxonomy" id="1033263"/>
    <lineage>
        <taxon>Eukaryota</taxon>
        <taxon>Fungi</taxon>
        <taxon>Dikarya</taxon>
        <taxon>Basidiomycota</taxon>
        <taxon>Agaricomycotina</taxon>
        <taxon>Agaricomycetes</taxon>
        <taxon>Agaricomycetidae</taxon>
        <taxon>Agaricales</taxon>
        <taxon>Marasmiineae</taxon>
        <taxon>Mycenaceae</taxon>
        <taxon>Mycena</taxon>
    </lineage>
</organism>
<sequence length="362" mass="37738">MTLYLCVDCGGSKTAAVICDAAGTIVGRALGGPSNFAYLSLEDFELAVRLTVSDALKTCTSPPSIDPVPLPPKGDSPFAAAWFGVSGLDSPAAISEVTPTLSALLGIPVGPHLSIANDTHLLAAPVRMHPDVTHAVGVIAGTGAIAVSFKEIPSGFQELGRVGGWGWILGDEGGGFHVGREAVRQMLAETDLASVRGAPPPESIMVKRILERFGQKTVLDVLIAVHMHIPDAAAATIPPQTLPQYTMPSEKRLSSLAPLVFQSAFEDADPLALRVLQTTSNIFAAQITVLLGQSDESMPNRVKAQDTLISFGGSLAGVEAYRKMILDALAAQGHVFRYVEFVDDAAATGAIGLAASHAAKKD</sequence>
<proteinExistence type="inferred from homology"/>
<dbReference type="InterPro" id="IPR043129">
    <property type="entry name" value="ATPase_NBD"/>
</dbReference>
<evidence type="ECO:0000256" key="1">
    <source>
        <dbReference type="ARBA" id="ARBA00006198"/>
    </source>
</evidence>
<protein>
    <recommendedName>
        <fullName evidence="3">N-acetyl-D-glucosamine kinase</fullName>
        <ecNumber evidence="2">2.7.1.59</ecNumber>
    </recommendedName>
    <alternativeName>
        <fullName evidence="4">GlcNAc kinase</fullName>
    </alternativeName>
</protein>
<dbReference type="SUPFAM" id="SSF53067">
    <property type="entry name" value="Actin-like ATPase domain"/>
    <property type="match status" value="2"/>
</dbReference>
<dbReference type="Pfam" id="PF01869">
    <property type="entry name" value="BcrAD_BadFG"/>
    <property type="match status" value="1"/>
</dbReference>
<keyword evidence="7" id="KW-1185">Reference proteome</keyword>
<dbReference type="Gene3D" id="3.30.420.40">
    <property type="match status" value="2"/>
</dbReference>
<evidence type="ECO:0000259" key="5">
    <source>
        <dbReference type="Pfam" id="PF01869"/>
    </source>
</evidence>
<evidence type="ECO:0000256" key="4">
    <source>
        <dbReference type="ARBA" id="ARBA00031123"/>
    </source>
</evidence>
<dbReference type="GO" id="GO:0045127">
    <property type="term" value="F:N-acetylglucosamine kinase activity"/>
    <property type="evidence" value="ECO:0007669"/>
    <property type="project" value="UniProtKB-EC"/>
</dbReference>
<name>A0AAD7GJE8_MYCRO</name>